<feature type="transmembrane region" description="Helical" evidence="1">
    <location>
        <begin position="362"/>
        <end position="382"/>
    </location>
</feature>
<dbReference type="Proteomes" id="UP000613582">
    <property type="component" value="Unassembled WGS sequence"/>
</dbReference>
<dbReference type="Gene3D" id="1.20.1640.10">
    <property type="entry name" value="Multidrug efflux transporter AcrB transmembrane domain"/>
    <property type="match status" value="2"/>
</dbReference>
<dbReference type="Gene3D" id="3.30.70.1320">
    <property type="entry name" value="Multidrug efflux transporter AcrB pore domain like"/>
    <property type="match status" value="1"/>
</dbReference>
<reference evidence="2" key="1">
    <citation type="journal article" date="2014" name="Int. J. Syst. Evol. Microbiol.">
        <title>Complete genome sequence of Corynebacterium casei LMG S-19264T (=DSM 44701T), isolated from a smear-ripened cheese.</title>
        <authorList>
            <consortium name="US DOE Joint Genome Institute (JGI-PGF)"/>
            <person name="Walter F."/>
            <person name="Albersmeier A."/>
            <person name="Kalinowski J."/>
            <person name="Ruckert C."/>
        </authorList>
    </citation>
    <scope>NUCLEOTIDE SEQUENCE</scope>
    <source>
        <strain evidence="2">CGMCC 1.12921</strain>
    </source>
</reference>
<feature type="transmembrane region" description="Helical" evidence="1">
    <location>
        <begin position="389"/>
        <end position="408"/>
    </location>
</feature>
<evidence type="ECO:0000313" key="2">
    <source>
        <dbReference type="EMBL" id="GGD00453.1"/>
    </source>
</evidence>
<comment type="caution">
    <text evidence="2">The sequence shown here is derived from an EMBL/GenBank/DDBJ whole genome shotgun (WGS) entry which is preliminary data.</text>
</comment>
<proteinExistence type="predicted"/>
<dbReference type="Pfam" id="PF00873">
    <property type="entry name" value="ACR_tran"/>
    <property type="match status" value="1"/>
</dbReference>
<dbReference type="SUPFAM" id="SSF82714">
    <property type="entry name" value="Multidrug efflux transporter AcrB TolC docking domain, DN and DC subdomains"/>
    <property type="match status" value="2"/>
</dbReference>
<evidence type="ECO:0000313" key="3">
    <source>
        <dbReference type="Proteomes" id="UP000613582"/>
    </source>
</evidence>
<dbReference type="AlphaFoldDB" id="A0A8J2Y4R4"/>
<feature type="transmembrane region" description="Helical" evidence="1">
    <location>
        <begin position="959"/>
        <end position="978"/>
    </location>
</feature>
<evidence type="ECO:0000256" key="1">
    <source>
        <dbReference type="SAM" id="Phobius"/>
    </source>
</evidence>
<feature type="transmembrane region" description="Helical" evidence="1">
    <location>
        <begin position="990"/>
        <end position="1015"/>
    </location>
</feature>
<dbReference type="GO" id="GO:0005886">
    <property type="term" value="C:plasma membrane"/>
    <property type="evidence" value="ECO:0007669"/>
    <property type="project" value="TreeGrafter"/>
</dbReference>
<dbReference type="InterPro" id="IPR001036">
    <property type="entry name" value="Acrflvin-R"/>
</dbReference>
<keyword evidence="3" id="KW-1185">Reference proteome</keyword>
<dbReference type="EMBL" id="BMGH01000001">
    <property type="protein sequence ID" value="GGD00453.1"/>
    <property type="molecule type" value="Genomic_DNA"/>
</dbReference>
<dbReference type="RefSeq" id="WP_188159878.1">
    <property type="nucleotide sequence ID" value="NZ_BMGH01000001.1"/>
</dbReference>
<feature type="transmembrane region" description="Helical" evidence="1">
    <location>
        <begin position="913"/>
        <end position="938"/>
    </location>
</feature>
<sequence>MTPKGGFISWWARNSVAANLLMIAILIVGGIQYFNMEREVFPSVEPSQVSVSVSWPGADPQQVEEQIVLRIEEAVSDMDNVYEIYSTAYDGFASVTVDATDAADMTEFTNEVKNRVDGISTFPQDAFPPIVRETRFNSQTVFLSLTAPDDMERRDFFRYAREMRDELAALPDGSPLVEVWGVLPEEVSIEVSEESLRRYGLTLSDVANAVRQSSLNLSSGSVRTDTGTVQLAVRNLANTEEEFERIVIRQSRDGSNITVGDVATVVDGFVDANEKGLTDGKESVLFNIQSPEISNVVTLSKAIEQYVEEKQDDLADGMTLEVWFDFSDLYKDRMELVSSNALIGFALVLIVLFLFLRPAVSFWVTIGIMISFIGAFIFLPMVGVSLNMLSLFGLLLVIGIVVDDALVVGESIHRQVERGRKGLTAAVMGTQLVAKPVFYAVLTTMIAFFPFIFVSGEASQFLKHITFTIIFALTFSLIESFMILPAHLAHMKPQNKNSAFYKVQSFFSEGIISFADKIYRPIIELAIKLRYVTATLFIGAFAVAVALLSQGWIGFNFMPNVEGRFVSVVITMQEGTPFSRNLQVFDRLEDAVFDLREEMDGIHGDGTIGSTYVQASDTNVVAYMTISEAESRDISAEGISEKFREYIGEIPDAEDITISYTINQSGPEFNFGIESESLDDLRLGAEDIKAYLRSYPGVYDVRDSLQSVTDEIRVSLKPGAERFGLTLAQVSQQVRQAYYGEEVQRLPREGDDVRVMVRYPKETRENLDSIENVRIRTADGREIPLSAVAEISYAPSYKRIDRFGRKRSAVVTAEFQEGVDAAALMKDFNENFIPEWKEAHPGASVRERGAGKEEQEFLMELAVLYGIALFAMYMLIAIAFSSYAQPILVMTAIPFGFMGAVFGHFLLGENFAMFSFFGIGAAAGVVVNDNLVLIDYVNRLRREGVGAYAALVEAGVTRFRPVILTSLTTFIGLVPILMEDSFDAQFLRPCIIALSFGVLFALFVTLLFVPALYTIGVDIKRFYKGLWTGEKQPAFGHNQDQEIPDIDALDDDYDGELGVRPSPAE</sequence>
<keyword evidence="1" id="KW-0812">Transmembrane</keyword>
<accession>A0A8J2Y4R4</accession>
<feature type="transmembrane region" description="Helical" evidence="1">
    <location>
        <begin position="887"/>
        <end position="907"/>
    </location>
</feature>
<dbReference type="PANTHER" id="PTHR32063:SF33">
    <property type="entry name" value="RND SUPERFAMILY EFFLUX PUMP PERMEASE COMPONENT"/>
    <property type="match status" value="1"/>
</dbReference>
<dbReference type="Gene3D" id="3.30.70.1430">
    <property type="entry name" value="Multidrug efflux transporter AcrB pore domain"/>
    <property type="match status" value="2"/>
</dbReference>
<gene>
    <name evidence="2" type="ORF">GCM10011342_06800</name>
</gene>
<feature type="transmembrane region" description="Helical" evidence="1">
    <location>
        <begin position="16"/>
        <end position="34"/>
    </location>
</feature>
<dbReference type="PRINTS" id="PR00702">
    <property type="entry name" value="ACRIFLAVINRP"/>
</dbReference>
<protein>
    <submittedName>
        <fullName evidence="2">Acriflavin resistance protein</fullName>
    </submittedName>
</protein>
<name>A0A8J2Y4R4_9PROT</name>
<dbReference type="SUPFAM" id="SSF82693">
    <property type="entry name" value="Multidrug efflux transporter AcrB pore domain, PN1, PN2, PC1 and PC2 subdomains"/>
    <property type="match status" value="2"/>
</dbReference>
<feature type="transmembrane region" description="Helical" evidence="1">
    <location>
        <begin position="336"/>
        <end position="356"/>
    </location>
</feature>
<feature type="transmembrane region" description="Helical" evidence="1">
    <location>
        <begin position="437"/>
        <end position="454"/>
    </location>
</feature>
<keyword evidence="1" id="KW-1133">Transmembrane helix</keyword>
<reference evidence="2" key="2">
    <citation type="submission" date="2020-09" db="EMBL/GenBank/DDBJ databases">
        <authorList>
            <person name="Sun Q."/>
            <person name="Zhou Y."/>
        </authorList>
    </citation>
    <scope>NUCLEOTIDE SEQUENCE</scope>
    <source>
        <strain evidence="2">CGMCC 1.12921</strain>
    </source>
</reference>
<keyword evidence="1" id="KW-0472">Membrane</keyword>
<dbReference type="Gene3D" id="3.30.2090.10">
    <property type="entry name" value="Multidrug efflux transporter AcrB TolC docking domain, DN and DC subdomains"/>
    <property type="match status" value="2"/>
</dbReference>
<organism evidence="2 3">
    <name type="scientific">Aquisalinus flavus</name>
    <dbReference type="NCBI Taxonomy" id="1526572"/>
    <lineage>
        <taxon>Bacteria</taxon>
        <taxon>Pseudomonadati</taxon>
        <taxon>Pseudomonadota</taxon>
        <taxon>Alphaproteobacteria</taxon>
        <taxon>Parvularculales</taxon>
        <taxon>Parvularculaceae</taxon>
        <taxon>Aquisalinus</taxon>
    </lineage>
</organism>
<dbReference type="Gene3D" id="3.30.70.1440">
    <property type="entry name" value="Multidrug efflux transporter AcrB pore domain"/>
    <property type="match status" value="1"/>
</dbReference>
<dbReference type="SUPFAM" id="SSF82866">
    <property type="entry name" value="Multidrug efflux transporter AcrB transmembrane domain"/>
    <property type="match status" value="2"/>
</dbReference>
<dbReference type="GO" id="GO:0042910">
    <property type="term" value="F:xenobiotic transmembrane transporter activity"/>
    <property type="evidence" value="ECO:0007669"/>
    <property type="project" value="TreeGrafter"/>
</dbReference>
<feature type="transmembrane region" description="Helical" evidence="1">
    <location>
        <begin position="531"/>
        <end position="553"/>
    </location>
</feature>
<feature type="transmembrane region" description="Helical" evidence="1">
    <location>
        <begin position="466"/>
        <end position="487"/>
    </location>
</feature>
<dbReference type="PANTHER" id="PTHR32063">
    <property type="match status" value="1"/>
</dbReference>
<feature type="transmembrane region" description="Helical" evidence="1">
    <location>
        <begin position="857"/>
        <end position="880"/>
    </location>
</feature>
<dbReference type="InterPro" id="IPR027463">
    <property type="entry name" value="AcrB_DN_DC_subdom"/>
</dbReference>